<proteinExistence type="predicted"/>
<evidence type="ECO:0000313" key="1">
    <source>
        <dbReference type="EMBL" id="KAK4416456.1"/>
    </source>
</evidence>
<gene>
    <name evidence="1" type="ORF">Salat_2471100</name>
</gene>
<accession>A0AAE1XR58</accession>
<dbReference type="EMBL" id="JACGWO010000010">
    <property type="protein sequence ID" value="KAK4416456.1"/>
    <property type="molecule type" value="Genomic_DNA"/>
</dbReference>
<dbReference type="Proteomes" id="UP001293254">
    <property type="component" value="Unassembled WGS sequence"/>
</dbReference>
<dbReference type="AlphaFoldDB" id="A0AAE1XR58"/>
<evidence type="ECO:0000313" key="2">
    <source>
        <dbReference type="Proteomes" id="UP001293254"/>
    </source>
</evidence>
<reference evidence="1" key="2">
    <citation type="journal article" date="2024" name="Plant">
        <title>Genomic evolution and insights into agronomic trait innovations of Sesamum species.</title>
        <authorList>
            <person name="Miao H."/>
            <person name="Wang L."/>
            <person name="Qu L."/>
            <person name="Liu H."/>
            <person name="Sun Y."/>
            <person name="Le M."/>
            <person name="Wang Q."/>
            <person name="Wei S."/>
            <person name="Zheng Y."/>
            <person name="Lin W."/>
            <person name="Duan Y."/>
            <person name="Cao H."/>
            <person name="Xiong S."/>
            <person name="Wang X."/>
            <person name="Wei L."/>
            <person name="Li C."/>
            <person name="Ma Q."/>
            <person name="Ju M."/>
            <person name="Zhao R."/>
            <person name="Li G."/>
            <person name="Mu C."/>
            <person name="Tian Q."/>
            <person name="Mei H."/>
            <person name="Zhang T."/>
            <person name="Gao T."/>
            <person name="Zhang H."/>
        </authorList>
    </citation>
    <scope>NUCLEOTIDE SEQUENCE</scope>
    <source>
        <strain evidence="1">3651</strain>
    </source>
</reference>
<reference evidence="1" key="1">
    <citation type="submission" date="2020-06" db="EMBL/GenBank/DDBJ databases">
        <authorList>
            <person name="Li T."/>
            <person name="Hu X."/>
            <person name="Zhang T."/>
            <person name="Song X."/>
            <person name="Zhang H."/>
            <person name="Dai N."/>
            <person name="Sheng W."/>
            <person name="Hou X."/>
            <person name="Wei L."/>
        </authorList>
    </citation>
    <scope>NUCLEOTIDE SEQUENCE</scope>
    <source>
        <strain evidence="1">3651</strain>
        <tissue evidence="1">Leaf</tissue>
    </source>
</reference>
<keyword evidence="2" id="KW-1185">Reference proteome</keyword>
<name>A0AAE1XR58_9LAMI</name>
<organism evidence="1 2">
    <name type="scientific">Sesamum alatum</name>
    <dbReference type="NCBI Taxonomy" id="300844"/>
    <lineage>
        <taxon>Eukaryota</taxon>
        <taxon>Viridiplantae</taxon>
        <taxon>Streptophyta</taxon>
        <taxon>Embryophyta</taxon>
        <taxon>Tracheophyta</taxon>
        <taxon>Spermatophyta</taxon>
        <taxon>Magnoliopsida</taxon>
        <taxon>eudicotyledons</taxon>
        <taxon>Gunneridae</taxon>
        <taxon>Pentapetalae</taxon>
        <taxon>asterids</taxon>
        <taxon>lamiids</taxon>
        <taxon>Lamiales</taxon>
        <taxon>Pedaliaceae</taxon>
        <taxon>Sesamum</taxon>
    </lineage>
</organism>
<comment type="caution">
    <text evidence="1">The sequence shown here is derived from an EMBL/GenBank/DDBJ whole genome shotgun (WGS) entry which is preliminary data.</text>
</comment>
<protein>
    <submittedName>
        <fullName evidence="1">Uncharacterized protein</fullName>
    </submittedName>
</protein>
<sequence>MTWISYSHHLNTWIWGKRKQHPQICPTPTQQWRLPAGEWWHSVEKVLLLHPSVFEVANGFARISIDSSTLSRRSSSSSASNSNTKFPFSIPKYFTAEETRASLLLLLSKVLLSSSSSASSQLLEILEQDVLSSDYTLNDVASDDLALFDYSVAAIDGVVFVLDHCSFALSSVSDAVTTLSCEALRANVLPFNLMDVMILLGMKLEKIEKVAFQLKLHKIRLKLECL</sequence>